<dbReference type="Gene3D" id="2.60.120.10">
    <property type="entry name" value="Jelly Rolls"/>
    <property type="match status" value="1"/>
</dbReference>
<dbReference type="PANTHER" id="PTHR24567:SF26">
    <property type="entry name" value="REGULATORY PROTEIN YEIL"/>
    <property type="match status" value="1"/>
</dbReference>
<evidence type="ECO:0000256" key="2">
    <source>
        <dbReference type="ARBA" id="ARBA00023125"/>
    </source>
</evidence>
<dbReference type="Pfam" id="PF13545">
    <property type="entry name" value="HTH_Crp_2"/>
    <property type="match status" value="1"/>
</dbReference>
<dbReference type="GO" id="GO:0003677">
    <property type="term" value="F:DNA binding"/>
    <property type="evidence" value="ECO:0007669"/>
    <property type="project" value="UniProtKB-KW"/>
</dbReference>
<dbReference type="InterPro" id="IPR000595">
    <property type="entry name" value="cNMP-bd_dom"/>
</dbReference>
<dbReference type="InterPro" id="IPR014710">
    <property type="entry name" value="RmlC-like_jellyroll"/>
</dbReference>
<dbReference type="CDD" id="cd00038">
    <property type="entry name" value="CAP_ED"/>
    <property type="match status" value="1"/>
</dbReference>
<name>A0A1I6FVP6_9RHOB</name>
<feature type="domain" description="HTH crp-type" evidence="5">
    <location>
        <begin position="148"/>
        <end position="212"/>
    </location>
</feature>
<reference evidence="7" key="1">
    <citation type="submission" date="2016-10" db="EMBL/GenBank/DDBJ databases">
        <authorList>
            <person name="Varghese N."/>
            <person name="Submissions S."/>
        </authorList>
    </citation>
    <scope>NUCLEOTIDE SEQUENCE [LARGE SCALE GENOMIC DNA]</scope>
    <source>
        <strain evidence="7">DSM 26879</strain>
    </source>
</reference>
<organism evidence="6 7">
    <name type="scientific">Yoonia tamlensis</name>
    <dbReference type="NCBI Taxonomy" id="390270"/>
    <lineage>
        <taxon>Bacteria</taxon>
        <taxon>Pseudomonadati</taxon>
        <taxon>Pseudomonadota</taxon>
        <taxon>Alphaproteobacteria</taxon>
        <taxon>Rhodobacterales</taxon>
        <taxon>Paracoccaceae</taxon>
        <taxon>Yoonia</taxon>
    </lineage>
</organism>
<dbReference type="SUPFAM" id="SSF46785">
    <property type="entry name" value="Winged helix' DNA-binding domain"/>
    <property type="match status" value="1"/>
</dbReference>
<dbReference type="InterPro" id="IPR012318">
    <property type="entry name" value="HTH_CRP"/>
</dbReference>
<dbReference type="STRING" id="390270.SAMN04488005_0577"/>
<dbReference type="AlphaFoldDB" id="A0A1I6FVP6"/>
<dbReference type="SMART" id="SM00419">
    <property type="entry name" value="HTH_CRP"/>
    <property type="match status" value="1"/>
</dbReference>
<evidence type="ECO:0000256" key="1">
    <source>
        <dbReference type="ARBA" id="ARBA00023015"/>
    </source>
</evidence>
<evidence type="ECO:0000259" key="5">
    <source>
        <dbReference type="PROSITE" id="PS51063"/>
    </source>
</evidence>
<dbReference type="SMART" id="SM00100">
    <property type="entry name" value="cNMP"/>
    <property type="match status" value="1"/>
</dbReference>
<evidence type="ECO:0000259" key="4">
    <source>
        <dbReference type="PROSITE" id="PS50042"/>
    </source>
</evidence>
<dbReference type="PROSITE" id="PS51063">
    <property type="entry name" value="HTH_CRP_2"/>
    <property type="match status" value="1"/>
</dbReference>
<proteinExistence type="predicted"/>
<keyword evidence="2" id="KW-0238">DNA-binding</keyword>
<gene>
    <name evidence="6" type="ORF">SAMN04488005_0577</name>
</gene>
<dbReference type="Gene3D" id="1.10.10.10">
    <property type="entry name" value="Winged helix-like DNA-binding domain superfamily/Winged helix DNA-binding domain"/>
    <property type="match status" value="1"/>
</dbReference>
<dbReference type="PROSITE" id="PS50042">
    <property type="entry name" value="CNMP_BINDING_3"/>
    <property type="match status" value="1"/>
</dbReference>
<dbReference type="GO" id="GO:0005829">
    <property type="term" value="C:cytosol"/>
    <property type="evidence" value="ECO:0007669"/>
    <property type="project" value="TreeGrafter"/>
</dbReference>
<evidence type="ECO:0000256" key="3">
    <source>
        <dbReference type="ARBA" id="ARBA00023163"/>
    </source>
</evidence>
<dbReference type="InterPro" id="IPR036388">
    <property type="entry name" value="WH-like_DNA-bd_sf"/>
</dbReference>
<dbReference type="InterPro" id="IPR050397">
    <property type="entry name" value="Env_Response_Regulators"/>
</dbReference>
<dbReference type="GO" id="GO:0016301">
    <property type="term" value="F:kinase activity"/>
    <property type="evidence" value="ECO:0007669"/>
    <property type="project" value="UniProtKB-KW"/>
</dbReference>
<evidence type="ECO:0000313" key="7">
    <source>
        <dbReference type="Proteomes" id="UP000199478"/>
    </source>
</evidence>
<keyword evidence="3" id="KW-0804">Transcription</keyword>
<dbReference type="Pfam" id="PF00027">
    <property type="entry name" value="cNMP_binding"/>
    <property type="match status" value="1"/>
</dbReference>
<dbReference type="InterPro" id="IPR018490">
    <property type="entry name" value="cNMP-bd_dom_sf"/>
</dbReference>
<keyword evidence="6" id="KW-0418">Kinase</keyword>
<accession>A0A1I6FVP6</accession>
<protein>
    <submittedName>
        <fullName evidence="6">cAMP-binding domain of CRP or a regulatory subunit of cAMP-dependent protein kinases</fullName>
    </submittedName>
</protein>
<keyword evidence="1" id="KW-0805">Transcription regulation</keyword>
<dbReference type="PANTHER" id="PTHR24567">
    <property type="entry name" value="CRP FAMILY TRANSCRIPTIONAL REGULATORY PROTEIN"/>
    <property type="match status" value="1"/>
</dbReference>
<keyword evidence="7" id="KW-1185">Reference proteome</keyword>
<evidence type="ECO:0000313" key="6">
    <source>
        <dbReference type="EMBL" id="SFR33956.1"/>
    </source>
</evidence>
<dbReference type="Proteomes" id="UP000199478">
    <property type="component" value="Unassembled WGS sequence"/>
</dbReference>
<feature type="domain" description="Cyclic nucleotide-binding" evidence="4">
    <location>
        <begin position="15"/>
        <end position="107"/>
    </location>
</feature>
<dbReference type="RefSeq" id="WP_090196201.1">
    <property type="nucleotide sequence ID" value="NZ_FOYP01000001.1"/>
</dbReference>
<dbReference type="OrthoDB" id="5290098at2"/>
<dbReference type="EMBL" id="FOYP01000001">
    <property type="protein sequence ID" value="SFR33956.1"/>
    <property type="molecule type" value="Genomic_DNA"/>
</dbReference>
<keyword evidence="6" id="KW-0808">Transferase</keyword>
<dbReference type="InterPro" id="IPR036390">
    <property type="entry name" value="WH_DNA-bd_sf"/>
</dbReference>
<dbReference type="GO" id="GO:0003700">
    <property type="term" value="F:DNA-binding transcription factor activity"/>
    <property type="evidence" value="ECO:0007669"/>
    <property type="project" value="TreeGrafter"/>
</dbReference>
<dbReference type="SUPFAM" id="SSF51206">
    <property type="entry name" value="cAMP-binding domain-like"/>
    <property type="match status" value="1"/>
</dbReference>
<sequence length="228" mass="25254">MKNTLRFPQLLNTALLNDLPDADKTTFLDSCSNRSYAKDTAILTQSEPTNGMFVVAHGSVEVSFLNKDGNRSIIYHAGPGQVLGMIEAVAGRPCAATCMAFANTAVLFCPTALLMVQLKSPVFIRNFAIATHDMITRDNMFKSADQFYTVEQKICLYLRYLSTQNFKFMQSQSYLANAVGCTRQTVNKELGRLRDQGIVEVTKGAITVVDHDALTNRIEELRSPKAAR</sequence>